<evidence type="ECO:0000256" key="5">
    <source>
        <dbReference type="ARBA" id="ARBA00022989"/>
    </source>
</evidence>
<gene>
    <name evidence="9" type="ORF">FLP08_06345</name>
</gene>
<keyword evidence="3 9" id="KW-0808">Transferase</keyword>
<dbReference type="GO" id="GO:0005886">
    <property type="term" value="C:plasma membrane"/>
    <property type="evidence" value="ECO:0007669"/>
    <property type="project" value="UniProtKB-SubCell"/>
</dbReference>
<dbReference type="GO" id="GO:0071555">
    <property type="term" value="P:cell wall organization"/>
    <property type="evidence" value="ECO:0007669"/>
    <property type="project" value="TreeGrafter"/>
</dbReference>
<dbReference type="RefSeq" id="WP_156275141.1">
    <property type="nucleotide sequence ID" value="NZ_BAABGI010000001.1"/>
</dbReference>
<dbReference type="PANTHER" id="PTHR22926">
    <property type="entry name" value="PHOSPHO-N-ACETYLMURAMOYL-PENTAPEPTIDE-TRANSFERASE"/>
    <property type="match status" value="1"/>
</dbReference>
<comment type="subcellular location">
    <subcellularLocation>
        <location evidence="1">Cell membrane</location>
        <topology evidence="1">Multi-pass membrane protein</topology>
    </subcellularLocation>
</comment>
<keyword evidence="10" id="KW-1185">Reference proteome</keyword>
<evidence type="ECO:0000256" key="7">
    <source>
        <dbReference type="PIRSR" id="PIRSR600715-1"/>
    </source>
</evidence>
<dbReference type="InterPro" id="IPR000715">
    <property type="entry name" value="Glycosyl_transferase_4"/>
</dbReference>
<feature type="transmembrane region" description="Helical" evidence="8">
    <location>
        <begin position="343"/>
        <end position="363"/>
    </location>
</feature>
<sequence>MNILDHQVLLDLFRGYYAIFAAGTFLLAFCLTWYFIPKVLWVTKEKKLVTEINHRSSHKLEVPSFGGVAFFLVLILIISVLQSLRTSFTGNHLIIGLTFLFMAGLKDDLVVSSAKLKFISQVFAAGFIIFSPELSMLDLHGFLGIGEIPLIIGYGLKLLIVVALINAYNLIDGIDGLAGIAGIVICSIFALAFYLVREPYFVLLSVSAVGILAAFLRYNFSNSHRKMFMGDGGSLIIGFLIAFLSLKILVMPESPELLKIGFLPENRALFVLAVLFLPIFDTLRVILIRLSDGKSPFEADRNHLHHVLLDNNLSHKKASLVLGGLNILIIAVCILVSRELNSLWMSAFCIFLFLVVGVMFEMLKKRAQELKQAEPRRPKGIRVQLRELVRENSFFSL</sequence>
<reference evidence="9 10" key="1">
    <citation type="submission" date="2019-07" db="EMBL/GenBank/DDBJ databases">
        <title>Gramella aestuarii sp. nov., isolated from a tidal flat, and emended description of Gramella echinicola.</title>
        <authorList>
            <person name="Liu L."/>
        </authorList>
    </citation>
    <scope>NUCLEOTIDE SEQUENCE [LARGE SCALE GENOMIC DNA]</scope>
    <source>
        <strain evidence="9 10">BS12</strain>
    </source>
</reference>
<keyword evidence="7" id="KW-0460">Magnesium</keyword>
<dbReference type="EMBL" id="VJVW01000002">
    <property type="protein sequence ID" value="MUP42186.1"/>
    <property type="molecule type" value="Genomic_DNA"/>
</dbReference>
<proteinExistence type="predicted"/>
<evidence type="ECO:0000256" key="6">
    <source>
        <dbReference type="ARBA" id="ARBA00023136"/>
    </source>
</evidence>
<organism evidence="9 10">
    <name type="scientific">Christiangramia aestuarii</name>
    <dbReference type="NCBI Taxonomy" id="1028746"/>
    <lineage>
        <taxon>Bacteria</taxon>
        <taxon>Pseudomonadati</taxon>
        <taxon>Bacteroidota</taxon>
        <taxon>Flavobacteriia</taxon>
        <taxon>Flavobacteriales</taxon>
        <taxon>Flavobacteriaceae</taxon>
        <taxon>Christiangramia</taxon>
    </lineage>
</organism>
<dbReference type="PANTHER" id="PTHR22926:SF3">
    <property type="entry name" value="UNDECAPRENYL-PHOSPHATE ALPHA-N-ACETYLGLUCOSAMINYL 1-PHOSPHATE TRANSFERASE"/>
    <property type="match status" value="1"/>
</dbReference>
<feature type="transmembrane region" description="Helical" evidence="8">
    <location>
        <begin position="118"/>
        <end position="136"/>
    </location>
</feature>
<comment type="caution">
    <text evidence="9">The sequence shown here is derived from an EMBL/GenBank/DDBJ whole genome shotgun (WGS) entry which is preliminary data.</text>
</comment>
<dbReference type="AlphaFoldDB" id="A0A7K1LN06"/>
<dbReference type="PROSITE" id="PS01348">
    <property type="entry name" value="MRAY_2"/>
    <property type="match status" value="1"/>
</dbReference>
<dbReference type="GO" id="GO:0044038">
    <property type="term" value="P:cell wall macromolecule biosynthetic process"/>
    <property type="evidence" value="ECO:0007669"/>
    <property type="project" value="TreeGrafter"/>
</dbReference>
<evidence type="ECO:0000256" key="2">
    <source>
        <dbReference type="ARBA" id="ARBA00022475"/>
    </source>
</evidence>
<evidence type="ECO:0000256" key="8">
    <source>
        <dbReference type="SAM" id="Phobius"/>
    </source>
</evidence>
<keyword evidence="7" id="KW-0479">Metal-binding</keyword>
<feature type="transmembrane region" description="Helical" evidence="8">
    <location>
        <begin position="201"/>
        <end position="220"/>
    </location>
</feature>
<dbReference type="GO" id="GO:0009103">
    <property type="term" value="P:lipopolysaccharide biosynthetic process"/>
    <property type="evidence" value="ECO:0007669"/>
    <property type="project" value="TreeGrafter"/>
</dbReference>
<keyword evidence="6 8" id="KW-0472">Membrane</keyword>
<feature type="transmembrane region" description="Helical" evidence="8">
    <location>
        <begin position="15"/>
        <end position="36"/>
    </location>
</feature>
<feature type="transmembrane region" description="Helical" evidence="8">
    <location>
        <begin position="88"/>
        <end position="106"/>
    </location>
</feature>
<evidence type="ECO:0000313" key="10">
    <source>
        <dbReference type="Proteomes" id="UP000460416"/>
    </source>
</evidence>
<evidence type="ECO:0000256" key="4">
    <source>
        <dbReference type="ARBA" id="ARBA00022692"/>
    </source>
</evidence>
<dbReference type="GO" id="GO:0046872">
    <property type="term" value="F:metal ion binding"/>
    <property type="evidence" value="ECO:0007669"/>
    <property type="project" value="UniProtKB-KW"/>
</dbReference>
<dbReference type="InterPro" id="IPR018480">
    <property type="entry name" value="PNAcMuramoyl-5peptid_Trfase_CS"/>
</dbReference>
<comment type="cofactor">
    <cofactor evidence="7">
        <name>Mg(2+)</name>
        <dbReference type="ChEBI" id="CHEBI:18420"/>
    </cofactor>
</comment>
<dbReference type="CDD" id="cd06853">
    <property type="entry name" value="GT_WecA_like"/>
    <property type="match status" value="1"/>
</dbReference>
<feature type="transmembrane region" description="Helical" evidence="8">
    <location>
        <begin position="62"/>
        <end position="82"/>
    </location>
</feature>
<keyword evidence="4 8" id="KW-0812">Transmembrane</keyword>
<protein>
    <submittedName>
        <fullName evidence="9">Undecaprenyl/decaprenyl-phosphate alpha-N-acetylglucosaminyl 1-phosphate transferase</fullName>
    </submittedName>
</protein>
<evidence type="ECO:0000256" key="1">
    <source>
        <dbReference type="ARBA" id="ARBA00004651"/>
    </source>
</evidence>
<feature type="transmembrane region" description="Helical" evidence="8">
    <location>
        <begin position="269"/>
        <end position="287"/>
    </location>
</feature>
<dbReference type="OrthoDB" id="662756at2"/>
<feature type="transmembrane region" description="Helical" evidence="8">
    <location>
        <begin position="142"/>
        <end position="165"/>
    </location>
</feature>
<dbReference type="GO" id="GO:0016780">
    <property type="term" value="F:phosphotransferase activity, for other substituted phosphate groups"/>
    <property type="evidence" value="ECO:0007669"/>
    <property type="project" value="InterPro"/>
</dbReference>
<dbReference type="Proteomes" id="UP000460416">
    <property type="component" value="Unassembled WGS sequence"/>
</dbReference>
<name>A0A7K1LN06_9FLAO</name>
<evidence type="ECO:0000313" key="9">
    <source>
        <dbReference type="EMBL" id="MUP42186.1"/>
    </source>
</evidence>
<feature type="transmembrane region" description="Helical" evidence="8">
    <location>
        <begin position="232"/>
        <end position="249"/>
    </location>
</feature>
<evidence type="ECO:0000256" key="3">
    <source>
        <dbReference type="ARBA" id="ARBA00022679"/>
    </source>
</evidence>
<keyword evidence="2" id="KW-1003">Cell membrane</keyword>
<feature type="transmembrane region" description="Helical" evidence="8">
    <location>
        <begin position="318"/>
        <end position="337"/>
    </location>
</feature>
<keyword evidence="5 8" id="KW-1133">Transmembrane helix</keyword>
<dbReference type="Pfam" id="PF00953">
    <property type="entry name" value="Glycos_transf_4"/>
    <property type="match status" value="1"/>
</dbReference>
<accession>A0A7K1LN06</accession>
<feature type="binding site" evidence="7">
    <location>
        <position position="231"/>
    </location>
    <ligand>
        <name>Mg(2+)</name>
        <dbReference type="ChEBI" id="CHEBI:18420"/>
    </ligand>
</feature>
<feature type="transmembrane region" description="Helical" evidence="8">
    <location>
        <begin position="177"/>
        <end position="195"/>
    </location>
</feature>
<feature type="binding site" evidence="7">
    <location>
        <position position="169"/>
    </location>
    <ligand>
        <name>Mg(2+)</name>
        <dbReference type="ChEBI" id="CHEBI:18420"/>
    </ligand>
</feature>